<evidence type="ECO:0000256" key="1">
    <source>
        <dbReference type="SAM" id="MobiDB-lite"/>
    </source>
</evidence>
<feature type="region of interest" description="Disordered" evidence="1">
    <location>
        <begin position="1"/>
        <end position="20"/>
    </location>
</feature>
<reference evidence="2" key="2">
    <citation type="journal article" date="2015" name="Fish Shellfish Immunol.">
        <title>Early steps in the European eel (Anguilla anguilla)-Vibrio vulnificus interaction in the gills: Role of the RtxA13 toxin.</title>
        <authorList>
            <person name="Callol A."/>
            <person name="Pajuelo D."/>
            <person name="Ebbesson L."/>
            <person name="Teles M."/>
            <person name="MacKenzie S."/>
            <person name="Amaro C."/>
        </authorList>
    </citation>
    <scope>NUCLEOTIDE SEQUENCE</scope>
</reference>
<proteinExistence type="predicted"/>
<dbReference type="AlphaFoldDB" id="A0A0E9PQY3"/>
<organism evidence="2">
    <name type="scientific">Anguilla anguilla</name>
    <name type="common">European freshwater eel</name>
    <name type="synonym">Muraena anguilla</name>
    <dbReference type="NCBI Taxonomy" id="7936"/>
    <lineage>
        <taxon>Eukaryota</taxon>
        <taxon>Metazoa</taxon>
        <taxon>Chordata</taxon>
        <taxon>Craniata</taxon>
        <taxon>Vertebrata</taxon>
        <taxon>Euteleostomi</taxon>
        <taxon>Actinopterygii</taxon>
        <taxon>Neopterygii</taxon>
        <taxon>Teleostei</taxon>
        <taxon>Anguilliformes</taxon>
        <taxon>Anguillidae</taxon>
        <taxon>Anguilla</taxon>
    </lineage>
</organism>
<feature type="compositionally biased region" description="Basic and acidic residues" evidence="1">
    <location>
        <begin position="1"/>
        <end position="12"/>
    </location>
</feature>
<name>A0A0E9PQY3_ANGAN</name>
<reference evidence="2" key="1">
    <citation type="submission" date="2014-11" db="EMBL/GenBank/DDBJ databases">
        <authorList>
            <person name="Amaro Gonzalez C."/>
        </authorList>
    </citation>
    <scope>NUCLEOTIDE SEQUENCE</scope>
</reference>
<sequence length="20" mass="2285">MGMKDHTLHLVSHEGTSFRT</sequence>
<evidence type="ECO:0000313" key="2">
    <source>
        <dbReference type="EMBL" id="JAH06238.1"/>
    </source>
</evidence>
<protein>
    <submittedName>
        <fullName evidence="2">Uncharacterized protein</fullName>
    </submittedName>
</protein>
<dbReference type="EMBL" id="GBXM01102339">
    <property type="protein sequence ID" value="JAH06238.1"/>
    <property type="molecule type" value="Transcribed_RNA"/>
</dbReference>
<accession>A0A0E9PQY3</accession>